<dbReference type="Proteomes" id="UP000613840">
    <property type="component" value="Unassembled WGS sequence"/>
</dbReference>
<dbReference type="GO" id="GO:0005886">
    <property type="term" value="C:plasma membrane"/>
    <property type="evidence" value="ECO:0007669"/>
    <property type="project" value="UniProtKB-SubCell"/>
</dbReference>
<keyword evidence="11" id="KW-1208">Phospholipid metabolism</keyword>
<feature type="transmembrane region" description="Helical" evidence="13">
    <location>
        <begin position="35"/>
        <end position="58"/>
    </location>
</feature>
<dbReference type="Gene3D" id="3.30.870.10">
    <property type="entry name" value="Endonuclease Chain A"/>
    <property type="match status" value="2"/>
</dbReference>
<organism evidence="15 16">
    <name type="scientific">Microlunatus endophyticus</name>
    <dbReference type="NCBI Taxonomy" id="1716077"/>
    <lineage>
        <taxon>Bacteria</taxon>
        <taxon>Bacillati</taxon>
        <taxon>Actinomycetota</taxon>
        <taxon>Actinomycetes</taxon>
        <taxon>Propionibacteriales</taxon>
        <taxon>Propionibacteriaceae</taxon>
        <taxon>Microlunatus</taxon>
    </lineage>
</organism>
<keyword evidence="9 13" id="KW-0472">Membrane</keyword>
<evidence type="ECO:0000256" key="9">
    <source>
        <dbReference type="ARBA" id="ARBA00023136"/>
    </source>
</evidence>
<dbReference type="RefSeq" id="WP_188898269.1">
    <property type="nucleotide sequence ID" value="NZ_BMMZ01000018.1"/>
</dbReference>
<reference evidence="15" key="1">
    <citation type="journal article" date="2014" name="Int. J. Syst. Evol. Microbiol.">
        <title>Complete genome sequence of Corynebacterium casei LMG S-19264T (=DSM 44701T), isolated from a smear-ripened cheese.</title>
        <authorList>
            <consortium name="US DOE Joint Genome Institute (JGI-PGF)"/>
            <person name="Walter F."/>
            <person name="Albersmeier A."/>
            <person name="Kalinowski J."/>
            <person name="Ruckert C."/>
        </authorList>
    </citation>
    <scope>NUCLEOTIDE SEQUENCE</scope>
    <source>
        <strain evidence="15">CGMCC 4.7306</strain>
    </source>
</reference>
<dbReference type="InterPro" id="IPR027379">
    <property type="entry name" value="CLS_N"/>
</dbReference>
<dbReference type="AlphaFoldDB" id="A0A917SIB5"/>
<keyword evidence="7 13" id="KW-1133">Transmembrane helix</keyword>
<evidence type="ECO:0000256" key="5">
    <source>
        <dbReference type="ARBA" id="ARBA00022692"/>
    </source>
</evidence>
<dbReference type="PANTHER" id="PTHR21248">
    <property type="entry name" value="CARDIOLIPIN SYNTHASE"/>
    <property type="match status" value="1"/>
</dbReference>
<evidence type="ECO:0000313" key="15">
    <source>
        <dbReference type="EMBL" id="GGL82551.1"/>
    </source>
</evidence>
<evidence type="ECO:0000259" key="14">
    <source>
        <dbReference type="PROSITE" id="PS50035"/>
    </source>
</evidence>
<gene>
    <name evidence="15" type="ORF">GCM10011575_46020</name>
</gene>
<dbReference type="SUPFAM" id="SSF56024">
    <property type="entry name" value="Phospholipase D/nuclease"/>
    <property type="match status" value="2"/>
</dbReference>
<dbReference type="NCBIfam" id="TIGR04265">
    <property type="entry name" value="bac_cardiolipin"/>
    <property type="match status" value="1"/>
</dbReference>
<keyword evidence="16" id="KW-1185">Reference proteome</keyword>
<dbReference type="InterPro" id="IPR022924">
    <property type="entry name" value="Cardiolipin_synthase"/>
</dbReference>
<dbReference type="CDD" id="cd09158">
    <property type="entry name" value="PLDc_EcCLS_like_2"/>
    <property type="match status" value="1"/>
</dbReference>
<evidence type="ECO:0000256" key="2">
    <source>
        <dbReference type="ARBA" id="ARBA00022475"/>
    </source>
</evidence>
<feature type="domain" description="PLD phosphodiesterase" evidence="14">
    <location>
        <begin position="217"/>
        <end position="244"/>
    </location>
</feature>
<dbReference type="EMBL" id="BMMZ01000018">
    <property type="protein sequence ID" value="GGL82551.1"/>
    <property type="molecule type" value="Genomic_DNA"/>
</dbReference>
<keyword evidence="2" id="KW-1003">Cell membrane</keyword>
<feature type="transmembrane region" description="Helical" evidence="13">
    <location>
        <begin position="6"/>
        <end position="28"/>
    </location>
</feature>
<name>A0A917SIB5_9ACTN</name>
<dbReference type="SMART" id="SM00155">
    <property type="entry name" value="PLDc"/>
    <property type="match status" value="2"/>
</dbReference>
<accession>A0A917SIB5</accession>
<evidence type="ECO:0000313" key="16">
    <source>
        <dbReference type="Proteomes" id="UP000613840"/>
    </source>
</evidence>
<evidence type="ECO:0000256" key="8">
    <source>
        <dbReference type="ARBA" id="ARBA00023098"/>
    </source>
</evidence>
<evidence type="ECO:0000256" key="4">
    <source>
        <dbReference type="ARBA" id="ARBA00022679"/>
    </source>
</evidence>
<evidence type="ECO:0000256" key="12">
    <source>
        <dbReference type="NCBIfam" id="TIGR04265"/>
    </source>
</evidence>
<dbReference type="GO" id="GO:0008808">
    <property type="term" value="F:cardiolipin synthase activity"/>
    <property type="evidence" value="ECO:0007669"/>
    <property type="project" value="UniProtKB-UniRule"/>
</dbReference>
<feature type="domain" description="PLD phosphodiesterase" evidence="14">
    <location>
        <begin position="396"/>
        <end position="423"/>
    </location>
</feature>
<evidence type="ECO:0000256" key="13">
    <source>
        <dbReference type="SAM" id="Phobius"/>
    </source>
</evidence>
<keyword evidence="10" id="KW-0594">Phospholipid biosynthesis</keyword>
<dbReference type="PROSITE" id="PS50035">
    <property type="entry name" value="PLD"/>
    <property type="match status" value="2"/>
</dbReference>
<evidence type="ECO:0000256" key="6">
    <source>
        <dbReference type="ARBA" id="ARBA00022737"/>
    </source>
</evidence>
<evidence type="ECO:0000256" key="1">
    <source>
        <dbReference type="ARBA" id="ARBA00004651"/>
    </source>
</evidence>
<sequence length="483" mass="55196">MTEVDWFGLGGLVLQVVLALIVAIFVSANRKPESAIAWMMTVVFLPLVGIIGFALIGAQRLPRRRRDKQRHVSELIMARTEGGLARASRRDQWPDWLPPVARMNETLGALPMVGGNSSDLIEYYRAAIMAIADDIDQATRTVHVEFFILIHDDITAPFFDALRRACERGVEVRVLSDHFTQFTYPARRKTQRMLAEMGAHYQPMLPLRPLRGRWQRPDLRNHRKLVTIDGIVAHTGSLNMIADHYHKRKGIKRGLHWHELMIRFEGPIVRELDAVFVTDWYSETDELLPLDYSPVRLDTGDRDAQVIPSGPSFDNDNNLKLFAAVIHNARHRVSITSPYFVPDSTIQLAMITAAARGVDIELFVSATSDQFMVYHAQRSYYEQLLRAGVRIYLYGEPTILHAKHLSVDDDVAIIGSSNLDIRSLSLHMELMVLLHGRDVVDELRVVQDEYRQASRLLTLEDWLKRPRHEKLLDNVMRLTSSLM</sequence>
<dbReference type="PANTHER" id="PTHR21248:SF22">
    <property type="entry name" value="PHOSPHOLIPASE D"/>
    <property type="match status" value="1"/>
</dbReference>
<dbReference type="GO" id="GO:0032049">
    <property type="term" value="P:cardiolipin biosynthetic process"/>
    <property type="evidence" value="ECO:0007669"/>
    <property type="project" value="UniProtKB-UniRule"/>
</dbReference>
<proteinExistence type="predicted"/>
<reference evidence="15" key="2">
    <citation type="submission" date="2020-09" db="EMBL/GenBank/DDBJ databases">
        <authorList>
            <person name="Sun Q."/>
            <person name="Zhou Y."/>
        </authorList>
    </citation>
    <scope>NUCLEOTIDE SEQUENCE</scope>
    <source>
        <strain evidence="15">CGMCC 4.7306</strain>
    </source>
</reference>
<keyword evidence="3" id="KW-0444">Lipid biosynthesis</keyword>
<evidence type="ECO:0000256" key="10">
    <source>
        <dbReference type="ARBA" id="ARBA00023209"/>
    </source>
</evidence>
<evidence type="ECO:0000256" key="3">
    <source>
        <dbReference type="ARBA" id="ARBA00022516"/>
    </source>
</evidence>
<keyword evidence="4" id="KW-0808">Transferase</keyword>
<evidence type="ECO:0000256" key="11">
    <source>
        <dbReference type="ARBA" id="ARBA00023264"/>
    </source>
</evidence>
<protein>
    <recommendedName>
        <fullName evidence="12">Cardiolipin synthase</fullName>
        <ecNumber evidence="12">2.7.8.-</ecNumber>
    </recommendedName>
</protein>
<comment type="subcellular location">
    <subcellularLocation>
        <location evidence="1">Cell membrane</location>
        <topology evidence="1">Multi-pass membrane protein</topology>
    </subcellularLocation>
</comment>
<keyword evidence="8" id="KW-0443">Lipid metabolism</keyword>
<comment type="caution">
    <text evidence="15">The sequence shown here is derived from an EMBL/GenBank/DDBJ whole genome shotgun (WGS) entry which is preliminary data.</text>
</comment>
<dbReference type="InterPro" id="IPR001736">
    <property type="entry name" value="PLipase_D/transphosphatidylase"/>
</dbReference>
<dbReference type="Pfam" id="PF13396">
    <property type="entry name" value="PLDc_N"/>
    <property type="match status" value="1"/>
</dbReference>
<dbReference type="Pfam" id="PF13091">
    <property type="entry name" value="PLDc_2"/>
    <property type="match status" value="2"/>
</dbReference>
<dbReference type="EC" id="2.7.8.-" evidence="12"/>
<evidence type="ECO:0000256" key="7">
    <source>
        <dbReference type="ARBA" id="ARBA00022989"/>
    </source>
</evidence>
<keyword evidence="5 13" id="KW-0812">Transmembrane</keyword>
<dbReference type="InterPro" id="IPR025202">
    <property type="entry name" value="PLD-like_dom"/>
</dbReference>
<keyword evidence="6" id="KW-0677">Repeat</keyword>